<name>A0A5C8KYZ2_9GAMM</name>
<proteinExistence type="predicted"/>
<evidence type="ECO:0000313" key="1">
    <source>
        <dbReference type="EMBL" id="TXK64495.1"/>
    </source>
</evidence>
<dbReference type="Proteomes" id="UP000321248">
    <property type="component" value="Unassembled WGS sequence"/>
</dbReference>
<keyword evidence="2" id="KW-1185">Reference proteome</keyword>
<evidence type="ECO:0000313" key="2">
    <source>
        <dbReference type="Proteomes" id="UP000321248"/>
    </source>
</evidence>
<accession>A0A5C8KYZ2</accession>
<sequence length="80" mass="8914">MPRIYDRRSGRTLAHLDDAEFKRFMTLFEEPVHDEEAATLDPMAVERLNDAGDAGTVGLLVEQILAGPDDIDIAWDDSTP</sequence>
<protein>
    <recommendedName>
        <fullName evidence="3">Galactosyldiacylglycerol synthase</fullName>
    </recommendedName>
</protein>
<gene>
    <name evidence="1" type="ORF">FU658_06315</name>
</gene>
<evidence type="ECO:0008006" key="3">
    <source>
        <dbReference type="Google" id="ProtNLM"/>
    </source>
</evidence>
<comment type="caution">
    <text evidence="1">The sequence shown here is derived from an EMBL/GenBank/DDBJ whole genome shotgun (WGS) entry which is preliminary data.</text>
</comment>
<dbReference type="EMBL" id="VRTS01000003">
    <property type="protein sequence ID" value="TXK64495.1"/>
    <property type="molecule type" value="Genomic_DNA"/>
</dbReference>
<dbReference type="RefSeq" id="WP_147891306.1">
    <property type="nucleotide sequence ID" value="NZ_VRTS01000003.1"/>
</dbReference>
<dbReference type="AlphaFoldDB" id="A0A5C8KYZ2"/>
<reference evidence="1 2" key="1">
    <citation type="submission" date="2019-08" db="EMBL/GenBank/DDBJ databases">
        <authorList>
            <person name="Karlyshev A.V."/>
        </authorList>
    </citation>
    <scope>NUCLEOTIDE SEQUENCE [LARGE SCALE GENOMIC DNA]</scope>
    <source>
        <strain evidence="1 2">Alg18-2.2</strain>
    </source>
</reference>
<organism evidence="1 2">
    <name type="scientific">Alkalisalibacterium limincola</name>
    <dbReference type="NCBI Taxonomy" id="2699169"/>
    <lineage>
        <taxon>Bacteria</taxon>
        <taxon>Pseudomonadati</taxon>
        <taxon>Pseudomonadota</taxon>
        <taxon>Gammaproteobacteria</taxon>
        <taxon>Lysobacterales</taxon>
        <taxon>Lysobacteraceae</taxon>
        <taxon>Alkalisalibacterium</taxon>
    </lineage>
</organism>
<dbReference type="OrthoDB" id="9927833at2"/>